<dbReference type="Proteomes" id="UP000805704">
    <property type="component" value="Chromosome 11"/>
</dbReference>
<evidence type="ECO:0000313" key="1">
    <source>
        <dbReference type="EMBL" id="KAG8013420.1"/>
    </source>
</evidence>
<proteinExistence type="predicted"/>
<gene>
    <name evidence="1" type="primary">CLEC4M.2</name>
    <name evidence="1" type="ORF">GBF38_021771</name>
</gene>
<accession>A0ACB7FGN3</accession>
<organism evidence="1 2">
    <name type="scientific">Nibea albiflora</name>
    <name type="common">Yellow drum</name>
    <name type="synonym">Corvina albiflora</name>
    <dbReference type="NCBI Taxonomy" id="240163"/>
    <lineage>
        <taxon>Eukaryota</taxon>
        <taxon>Metazoa</taxon>
        <taxon>Chordata</taxon>
        <taxon>Craniata</taxon>
        <taxon>Vertebrata</taxon>
        <taxon>Euteleostomi</taxon>
        <taxon>Actinopterygii</taxon>
        <taxon>Neopterygii</taxon>
        <taxon>Teleostei</taxon>
        <taxon>Neoteleostei</taxon>
        <taxon>Acanthomorphata</taxon>
        <taxon>Eupercaria</taxon>
        <taxon>Sciaenidae</taxon>
        <taxon>Nibea</taxon>
    </lineage>
</organism>
<evidence type="ECO:0000313" key="2">
    <source>
        <dbReference type="Proteomes" id="UP000805704"/>
    </source>
</evidence>
<reference evidence="1" key="1">
    <citation type="submission" date="2020-04" db="EMBL/GenBank/DDBJ databases">
        <title>A chromosome-scale assembly and high-density genetic map of the yellow drum (Nibea albiflora) genome.</title>
        <authorList>
            <person name="Xu D."/>
            <person name="Zhang W."/>
            <person name="Chen R."/>
            <person name="Tan P."/>
            <person name="Wang L."/>
            <person name="Song H."/>
            <person name="Tian L."/>
            <person name="Zhu Q."/>
            <person name="Wang B."/>
        </authorList>
    </citation>
    <scope>NUCLEOTIDE SEQUENCE</scope>
    <source>
        <strain evidence="1">ZJHYS-2018</strain>
    </source>
</reference>
<sequence length="685" mass="78239">MVKSQVSGSHFDGVPNPLYCEEEIQDKENPPNGRTNQDIKQVSMYKIPWKHNRLAAVSLALLAAVLLIVDIGLGVHYRELRDTHLTLNDTERTGNELTKLHDMYKTAIKTTNDYKKQLVDEMSQQTETNWEFEHQTKRRTIYEAQDAKMTQDVTALRYSSPMIVDGCRRCPPGWILMNSLCYYFSFTDNAFLRTWQRARDFCQIYGGDLAVIDSKDKEEANRSIVTICTSIMDSSQSQSDPEEEMSFEKKISQDFSTDGYSGSRHQTFGRGAKAKHDYLLAPDSAATPLIIEMNHLRNYSNVIKAKVDAQTQLQKQRTNHMALKMQVKEQKVITDRLQGQIETLHKEKTNLESNKTSLVKMEDRESSGDIFSGTYSKIISQEDFGTDEHPLYSNRENQQVNGSHIDPTLLCVVSVSMVRPKSSLDHHKVLTAGLAVLAVILLAVDIGLGVYYNKLTDGHRIITDISSEVAKLRATYNTLIHSRDEAKEQLAKEISEQRLTEWELDHQKSRIKDYRGRVDKIQTEIATMKSHIPMLKEGCRHCSPGWSYTSSVCFYIAFSESHPRRSWLEARQYCTKQGGDLALINSRERHLALAELINTYQDRSRSISQSGFWIGLRDVEVEGTWKWLDGTIMTDGYWNDGEPNNQGNEDCAAMYPRSNPFKAWNDAPCTYDLKWICEMAPRSAT</sequence>
<protein>
    <submittedName>
        <fullName evidence="1">C-type lectin domain family 4 member M</fullName>
    </submittedName>
</protein>
<dbReference type="EMBL" id="CM024799">
    <property type="protein sequence ID" value="KAG8013420.1"/>
    <property type="molecule type" value="Genomic_DNA"/>
</dbReference>
<name>A0ACB7FGN3_NIBAL</name>
<keyword evidence="2" id="KW-1185">Reference proteome</keyword>
<comment type="caution">
    <text evidence="1">The sequence shown here is derived from an EMBL/GenBank/DDBJ whole genome shotgun (WGS) entry which is preliminary data.</text>
</comment>